<keyword evidence="1" id="KW-1133">Transmembrane helix</keyword>
<protein>
    <submittedName>
        <fullName evidence="3">Tfp pilus assembly protein PilX</fullName>
    </submittedName>
</protein>
<dbReference type="Proteomes" id="UP000321154">
    <property type="component" value="Unassembled WGS sequence"/>
</dbReference>
<name>A0A7W3PK91_9MICO</name>
<keyword evidence="1" id="KW-0812">Transmembrane</keyword>
<reference evidence="3 5" key="2">
    <citation type="submission" date="2020-07" db="EMBL/GenBank/DDBJ databases">
        <title>Sequencing the genomes of 1000 actinobacteria strains.</title>
        <authorList>
            <person name="Klenk H.-P."/>
        </authorList>
    </citation>
    <scope>NUCLEOTIDE SEQUENCE [LARGE SCALE GENOMIC DNA]</scope>
    <source>
        <strain evidence="3 5">DSM 10309</strain>
    </source>
</reference>
<evidence type="ECO:0000313" key="4">
    <source>
        <dbReference type="Proteomes" id="UP000321154"/>
    </source>
</evidence>
<reference evidence="2 4" key="1">
    <citation type="submission" date="2019-07" db="EMBL/GenBank/DDBJ databases">
        <title>Whole genome shotgun sequence of Frigoribacterium faeni NBRC 103066.</title>
        <authorList>
            <person name="Hosoyama A."/>
            <person name="Uohara A."/>
            <person name="Ohji S."/>
            <person name="Ichikawa N."/>
        </authorList>
    </citation>
    <scope>NUCLEOTIDE SEQUENCE [LARGE SCALE GENOMIC DNA]</scope>
    <source>
        <strain evidence="2 4">NBRC 103066</strain>
    </source>
</reference>
<dbReference type="OrthoDB" id="5126451at2"/>
<feature type="transmembrane region" description="Helical" evidence="1">
    <location>
        <begin position="21"/>
        <end position="39"/>
    </location>
</feature>
<dbReference type="AlphaFoldDB" id="A0A7W3PK91"/>
<evidence type="ECO:0000313" key="2">
    <source>
        <dbReference type="EMBL" id="GEK84552.1"/>
    </source>
</evidence>
<proteinExistence type="predicted"/>
<evidence type="ECO:0000313" key="5">
    <source>
        <dbReference type="Proteomes" id="UP000522688"/>
    </source>
</evidence>
<feature type="transmembrane region" description="Helical" evidence="1">
    <location>
        <begin position="69"/>
        <end position="92"/>
    </location>
</feature>
<dbReference type="RefSeq" id="WP_146856873.1">
    <property type="nucleotide sequence ID" value="NZ_BAAAHR010000004.1"/>
</dbReference>
<accession>A0A7W3PK91</accession>
<dbReference type="EMBL" id="JACGWW010000005">
    <property type="protein sequence ID" value="MBA8814559.1"/>
    <property type="molecule type" value="Genomic_DNA"/>
</dbReference>
<gene>
    <name evidence="3" type="ORF">FB463_002832</name>
    <name evidence="2" type="ORF">FFA01_28610</name>
</gene>
<dbReference type="Proteomes" id="UP000522688">
    <property type="component" value="Unassembled WGS sequence"/>
</dbReference>
<dbReference type="EMBL" id="BJUV01000043">
    <property type="protein sequence ID" value="GEK84552.1"/>
    <property type="molecule type" value="Genomic_DNA"/>
</dbReference>
<keyword evidence="4" id="KW-1185">Reference proteome</keyword>
<keyword evidence="1" id="KW-0472">Membrane</keyword>
<evidence type="ECO:0000256" key="1">
    <source>
        <dbReference type="SAM" id="Phobius"/>
    </source>
</evidence>
<sequence length="192" mass="19944">MSDPRVYARIVRRESNSSRSGSAIVVLLLLSVVVAWVGIESVYAALGRPALLFSPVDVLPTLSTALSDAPGVVIAAGAVSVLVGIVLLVLGLTAGRRGRHAIDDDRVAAVVDDRVIASSLARTARVAGRLSSDQVDAWVSRRKAQVRLTPTSGVALDEQPVLAAVRDELAATPYRPSLTAATSVATDGRLGS</sequence>
<comment type="caution">
    <text evidence="3">The sequence shown here is derived from an EMBL/GenBank/DDBJ whole genome shotgun (WGS) entry which is preliminary data.</text>
</comment>
<organism evidence="3 5">
    <name type="scientific">Frigoribacterium faeni</name>
    <dbReference type="NCBI Taxonomy" id="145483"/>
    <lineage>
        <taxon>Bacteria</taxon>
        <taxon>Bacillati</taxon>
        <taxon>Actinomycetota</taxon>
        <taxon>Actinomycetes</taxon>
        <taxon>Micrococcales</taxon>
        <taxon>Microbacteriaceae</taxon>
        <taxon>Frigoribacterium</taxon>
    </lineage>
</organism>
<evidence type="ECO:0000313" key="3">
    <source>
        <dbReference type="EMBL" id="MBA8814559.1"/>
    </source>
</evidence>